<evidence type="ECO:0000313" key="2">
    <source>
        <dbReference type="EMBL" id="BDS04969.1"/>
    </source>
</evidence>
<gene>
    <name evidence="2" type="ORF">NT6N_00090</name>
</gene>
<dbReference type="KEGG" id="osu:NT6N_00090"/>
<dbReference type="InterPro" id="IPR028994">
    <property type="entry name" value="Integrin_alpha_N"/>
</dbReference>
<evidence type="ECO:0000256" key="1">
    <source>
        <dbReference type="ARBA" id="ARBA00022729"/>
    </source>
</evidence>
<dbReference type="SUPFAM" id="SSF69318">
    <property type="entry name" value="Integrin alpha N-terminal domain"/>
    <property type="match status" value="1"/>
</dbReference>
<dbReference type="AlphaFoldDB" id="A0AAT9FG77"/>
<dbReference type="PANTHER" id="PTHR44103">
    <property type="entry name" value="PROPROTEIN CONVERTASE P"/>
    <property type="match status" value="1"/>
</dbReference>
<sequence length="415" mass="45957">MKPFFFLPTSLSLAVFFIAETDAKEPPKTEVSYKRVQLLDKYISEGASIADINADGHPDVIAGSLWWQGPDFKESFAYAPVKFFPITGRGLSGYSNNFFTFPDTITKDKWPDILKVGLPSQPAHLAINPGEKPAKPDNKKFSCSHCKAQDDICNESPQYLQVLGKGKQLLAYSKNHITLAEPDTDPTKPWKVFHVSPKDRALKKYTHGLGAGDINGDNLPDILEKRGWWQQPENWNRKSPWTFHPFPFAPDKGGAQMFAYDIDGDGDNDVVTALDAHAWGLVWYEQIKKDGKITFKAHSVMTDKPEGNPYGVCFSQPHAMACADIDGDGVKDIVTGKCYFAHNGKDPGAAQPAVLYWFRTVRNENGAELVPYLIDDNSGVGRQITTGDLNGDGKIDIVVSNKKGVFAFIQTKTKP</sequence>
<dbReference type="Gene3D" id="2.130.10.130">
    <property type="entry name" value="Integrin alpha, N-terminal"/>
    <property type="match status" value="1"/>
</dbReference>
<organism evidence="2">
    <name type="scientific">Oceaniferula spumae</name>
    <dbReference type="NCBI Taxonomy" id="2979115"/>
    <lineage>
        <taxon>Bacteria</taxon>
        <taxon>Pseudomonadati</taxon>
        <taxon>Verrucomicrobiota</taxon>
        <taxon>Verrucomicrobiia</taxon>
        <taxon>Verrucomicrobiales</taxon>
        <taxon>Verrucomicrobiaceae</taxon>
        <taxon>Oceaniferula</taxon>
    </lineage>
</organism>
<dbReference type="Pfam" id="PF13517">
    <property type="entry name" value="FG-GAP_3"/>
    <property type="match status" value="1"/>
</dbReference>
<dbReference type="InterPro" id="IPR013517">
    <property type="entry name" value="FG-GAP"/>
</dbReference>
<accession>A0AAT9FG77</accession>
<protein>
    <recommendedName>
        <fullName evidence="3">VCBS repeat-containing protein</fullName>
    </recommendedName>
</protein>
<reference evidence="2" key="1">
    <citation type="submission" date="2024-07" db="EMBL/GenBank/DDBJ databases">
        <title>Complete genome sequence of Verrucomicrobiaceae bacterium NT6N.</title>
        <authorList>
            <person name="Huang C."/>
            <person name="Takami H."/>
            <person name="Hamasaki K."/>
        </authorList>
    </citation>
    <scope>NUCLEOTIDE SEQUENCE</scope>
    <source>
        <strain evidence="2">NT6N</strain>
    </source>
</reference>
<keyword evidence="1" id="KW-0732">Signal</keyword>
<dbReference type="EMBL" id="AP026866">
    <property type="protein sequence ID" value="BDS04969.1"/>
    <property type="molecule type" value="Genomic_DNA"/>
</dbReference>
<evidence type="ECO:0008006" key="3">
    <source>
        <dbReference type="Google" id="ProtNLM"/>
    </source>
</evidence>
<dbReference type="PANTHER" id="PTHR44103:SF1">
    <property type="entry name" value="PROPROTEIN CONVERTASE P"/>
    <property type="match status" value="1"/>
</dbReference>
<proteinExistence type="predicted"/>
<name>A0AAT9FG77_9BACT</name>